<protein>
    <submittedName>
        <fullName evidence="1">Uncharacterized protein</fullName>
    </submittedName>
</protein>
<organism evidence="1 2">
    <name type="scientific">Paenibacillus vortex V453</name>
    <dbReference type="NCBI Taxonomy" id="715225"/>
    <lineage>
        <taxon>Bacteria</taxon>
        <taxon>Bacillati</taxon>
        <taxon>Bacillota</taxon>
        <taxon>Bacilli</taxon>
        <taxon>Bacillales</taxon>
        <taxon>Paenibacillaceae</taxon>
        <taxon>Paenibacillus</taxon>
    </lineage>
</organism>
<dbReference type="EMBL" id="ADHJ01000021">
    <property type="protein sequence ID" value="EFU41314.1"/>
    <property type="molecule type" value="Genomic_DNA"/>
</dbReference>
<reference evidence="1 2" key="1">
    <citation type="journal article" date="2010" name="BMC Genomics">
        <title>Genome sequence of the pattern forming Paenibacillus vortex bacterium reveals potential for thriving in complex environments.</title>
        <authorList>
            <person name="Sirota-Madi A."/>
            <person name="Olender T."/>
            <person name="Helman Y."/>
            <person name="Ingham C."/>
            <person name="Brainis I."/>
            <person name="Roth D."/>
            <person name="Hagi E."/>
            <person name="Brodsky L."/>
            <person name="Leshkowitz D."/>
            <person name="Galatenko V."/>
            <person name="Nikolaev V."/>
            <person name="Mugasimangalam R.C."/>
            <person name="Bransburg-Zabary S."/>
            <person name="Gutnick D.L."/>
            <person name="Lancet D."/>
            <person name="Ben-Jacob E."/>
        </authorList>
    </citation>
    <scope>NUCLEOTIDE SEQUENCE [LARGE SCALE GENOMIC DNA]</scope>
    <source>
        <strain evidence="1 2">V453</strain>
    </source>
</reference>
<comment type="caution">
    <text evidence="1">The sequence shown here is derived from an EMBL/GenBank/DDBJ whole genome shotgun (WGS) entry which is preliminary data.</text>
</comment>
<accession>A0A2R9SVD7</accession>
<dbReference type="AlphaFoldDB" id="A0A2R9SVD7"/>
<proteinExistence type="predicted"/>
<dbReference type="Proteomes" id="UP000003094">
    <property type="component" value="Unassembled WGS sequence"/>
</dbReference>
<dbReference type="KEGG" id="pvo:PVOR_14809"/>
<evidence type="ECO:0000313" key="2">
    <source>
        <dbReference type="Proteomes" id="UP000003094"/>
    </source>
</evidence>
<gene>
    <name evidence="1" type="ORF">PVOR_14809</name>
</gene>
<evidence type="ECO:0000313" key="1">
    <source>
        <dbReference type="EMBL" id="EFU41314.1"/>
    </source>
</evidence>
<name>A0A2R9SVD7_9BACL</name>
<sequence length="121" mass="13510">MDNMLHTRGVGTKTGTVARIDPAIQVARVIGHNIRHDANEIVSVTCKVRCGNILGTRYSKSVYVTSHGSPEYIEQRYIICRGAIVILSKIRSDTTDSLMLILLKSIDQVIVSTYEKFTKEE</sequence>
<keyword evidence="2" id="KW-1185">Reference proteome</keyword>